<keyword evidence="3" id="KW-1185">Reference proteome</keyword>
<accession>A0A8X7S3X5</accession>
<organism evidence="2 3">
    <name type="scientific">Brassica carinata</name>
    <name type="common">Ethiopian mustard</name>
    <name type="synonym">Abyssinian cabbage</name>
    <dbReference type="NCBI Taxonomy" id="52824"/>
    <lineage>
        <taxon>Eukaryota</taxon>
        <taxon>Viridiplantae</taxon>
        <taxon>Streptophyta</taxon>
        <taxon>Embryophyta</taxon>
        <taxon>Tracheophyta</taxon>
        <taxon>Spermatophyta</taxon>
        <taxon>Magnoliopsida</taxon>
        <taxon>eudicotyledons</taxon>
        <taxon>Gunneridae</taxon>
        <taxon>Pentapetalae</taxon>
        <taxon>rosids</taxon>
        <taxon>malvids</taxon>
        <taxon>Brassicales</taxon>
        <taxon>Brassicaceae</taxon>
        <taxon>Brassiceae</taxon>
        <taxon>Brassica</taxon>
    </lineage>
</organism>
<gene>
    <name evidence="2" type="ORF">Bca52824_035864</name>
</gene>
<feature type="compositionally biased region" description="Basic residues" evidence="1">
    <location>
        <begin position="60"/>
        <end position="69"/>
    </location>
</feature>
<evidence type="ECO:0000256" key="1">
    <source>
        <dbReference type="SAM" id="MobiDB-lite"/>
    </source>
</evidence>
<dbReference type="AlphaFoldDB" id="A0A8X7S3X5"/>
<proteinExistence type="predicted"/>
<feature type="region of interest" description="Disordered" evidence="1">
    <location>
        <begin position="26"/>
        <end position="100"/>
    </location>
</feature>
<evidence type="ECO:0000313" key="2">
    <source>
        <dbReference type="EMBL" id="KAG2299392.1"/>
    </source>
</evidence>
<sequence length="155" mass="17160">MDIFPDLSALLQGRLKLLLAKKPNAVDGADPAGFKVDNPSPSVIASPADKNDAREPVTAKSKKKKKKKKHVEEEQESSPAEESVPPEGSPKAPKKKKKGKIGAVLNLEGALSLLEQDMMKKLVMSVFRGDHNDTVKFWFLRLDKNLETCLEMRRV</sequence>
<evidence type="ECO:0000313" key="3">
    <source>
        <dbReference type="Proteomes" id="UP000886595"/>
    </source>
</evidence>
<dbReference type="Proteomes" id="UP000886595">
    <property type="component" value="Unassembled WGS sequence"/>
</dbReference>
<protein>
    <submittedName>
        <fullName evidence="2">Uncharacterized protein</fullName>
    </submittedName>
</protein>
<name>A0A8X7S3X5_BRACI</name>
<comment type="caution">
    <text evidence="2">The sequence shown here is derived from an EMBL/GenBank/DDBJ whole genome shotgun (WGS) entry which is preliminary data.</text>
</comment>
<feature type="compositionally biased region" description="Low complexity" evidence="1">
    <location>
        <begin position="77"/>
        <end position="91"/>
    </location>
</feature>
<dbReference type="EMBL" id="JAAMPC010000008">
    <property type="protein sequence ID" value="KAG2299392.1"/>
    <property type="molecule type" value="Genomic_DNA"/>
</dbReference>
<reference evidence="2 3" key="1">
    <citation type="submission" date="2020-02" db="EMBL/GenBank/DDBJ databases">
        <authorList>
            <person name="Ma Q."/>
            <person name="Huang Y."/>
            <person name="Song X."/>
            <person name="Pei D."/>
        </authorList>
    </citation>
    <scope>NUCLEOTIDE SEQUENCE [LARGE SCALE GENOMIC DNA]</scope>
    <source>
        <strain evidence="2">Sxm20200214</strain>
        <tissue evidence="2">Leaf</tissue>
    </source>
</reference>